<dbReference type="RefSeq" id="WP_187248384.1">
    <property type="nucleotide sequence ID" value="NZ_BAAAOK010000010.1"/>
</dbReference>
<evidence type="ECO:0000313" key="3">
    <source>
        <dbReference type="Proteomes" id="UP000805614"/>
    </source>
</evidence>
<evidence type="ECO:0000313" key="2">
    <source>
        <dbReference type="EMBL" id="MBC6471346.1"/>
    </source>
</evidence>
<feature type="compositionally biased region" description="Gly residues" evidence="1">
    <location>
        <begin position="26"/>
        <end position="55"/>
    </location>
</feature>
<accession>A0ABR7M2L7</accession>
<sequence length="118" mass="11405">MEDSRSAGGHVPGGPVPGGDVPRGHVPGGDPIGGDGGASGGASGGPYGAPGGIGAGRPPSTAAPTGDERVDEALTPLGALGRAPVSGHVEIFREVHQRLQDVLSSIDQDGPAPTPPRP</sequence>
<feature type="region of interest" description="Disordered" evidence="1">
    <location>
        <begin position="1"/>
        <end position="72"/>
    </location>
</feature>
<comment type="caution">
    <text evidence="2">The sequence shown here is derived from an EMBL/GenBank/DDBJ whole genome shotgun (WGS) entry which is preliminary data.</text>
</comment>
<protein>
    <submittedName>
        <fullName evidence="2">Uncharacterized protein</fullName>
    </submittedName>
</protein>
<dbReference type="EMBL" id="JABVEC010000071">
    <property type="protein sequence ID" value="MBC6471346.1"/>
    <property type="molecule type" value="Genomic_DNA"/>
</dbReference>
<reference evidence="2 3" key="1">
    <citation type="submission" date="2020-06" db="EMBL/GenBank/DDBJ databases">
        <title>Actinomadura xiongansis sp. nov., isolated from soil of Baiyangdian.</title>
        <authorList>
            <person name="Zhang X."/>
        </authorList>
    </citation>
    <scope>NUCLEOTIDE SEQUENCE [LARGE SCALE GENOMIC DNA]</scope>
    <source>
        <strain evidence="2 3">HBUM206468</strain>
    </source>
</reference>
<dbReference type="Proteomes" id="UP000805614">
    <property type="component" value="Unassembled WGS sequence"/>
</dbReference>
<evidence type="ECO:0000256" key="1">
    <source>
        <dbReference type="SAM" id="MobiDB-lite"/>
    </source>
</evidence>
<keyword evidence="3" id="KW-1185">Reference proteome</keyword>
<name>A0ABR7M2L7_9ACTN</name>
<proteinExistence type="predicted"/>
<gene>
    <name evidence="2" type="ORF">HKK74_38560</name>
</gene>
<organism evidence="2 3">
    <name type="scientific">Actinomadura alba</name>
    <dbReference type="NCBI Taxonomy" id="406431"/>
    <lineage>
        <taxon>Bacteria</taxon>
        <taxon>Bacillati</taxon>
        <taxon>Actinomycetota</taxon>
        <taxon>Actinomycetes</taxon>
        <taxon>Streptosporangiales</taxon>
        <taxon>Thermomonosporaceae</taxon>
        <taxon>Actinomadura</taxon>
    </lineage>
</organism>